<dbReference type="Proteomes" id="UP000215902">
    <property type="component" value="Unassembled WGS sequence"/>
</dbReference>
<feature type="compositionally biased region" description="Low complexity" evidence="7">
    <location>
        <begin position="396"/>
        <end position="449"/>
    </location>
</feature>
<dbReference type="AlphaFoldDB" id="A0A267EQ77"/>
<evidence type="ECO:0000256" key="2">
    <source>
        <dbReference type="ARBA" id="ARBA00023015"/>
    </source>
</evidence>
<evidence type="ECO:0000313" key="10">
    <source>
        <dbReference type="Proteomes" id="UP000215902"/>
    </source>
</evidence>
<dbReference type="CDD" id="cd20031">
    <property type="entry name" value="FH_FOXN2-like"/>
    <property type="match status" value="1"/>
</dbReference>
<evidence type="ECO:0000256" key="7">
    <source>
        <dbReference type="SAM" id="MobiDB-lite"/>
    </source>
</evidence>
<dbReference type="PROSITE" id="PS00657">
    <property type="entry name" value="FORK_HEAD_1"/>
    <property type="match status" value="1"/>
</dbReference>
<evidence type="ECO:0000313" key="9">
    <source>
        <dbReference type="EMBL" id="PAA63134.1"/>
    </source>
</evidence>
<feature type="compositionally biased region" description="Polar residues" evidence="7">
    <location>
        <begin position="54"/>
        <end position="63"/>
    </location>
</feature>
<comment type="subcellular location">
    <subcellularLocation>
        <location evidence="1 6">Nucleus</location>
    </subcellularLocation>
</comment>
<organism evidence="9 10">
    <name type="scientific">Macrostomum lignano</name>
    <dbReference type="NCBI Taxonomy" id="282301"/>
    <lineage>
        <taxon>Eukaryota</taxon>
        <taxon>Metazoa</taxon>
        <taxon>Spiralia</taxon>
        <taxon>Lophotrochozoa</taxon>
        <taxon>Platyhelminthes</taxon>
        <taxon>Rhabditophora</taxon>
        <taxon>Macrostomorpha</taxon>
        <taxon>Macrostomida</taxon>
        <taxon>Macrostomidae</taxon>
        <taxon>Macrostomum</taxon>
    </lineage>
</organism>
<feature type="domain" description="Fork-head" evidence="8">
    <location>
        <begin position="229"/>
        <end position="313"/>
    </location>
</feature>
<dbReference type="InterPro" id="IPR001766">
    <property type="entry name" value="Fork_head_dom"/>
</dbReference>
<feature type="compositionally biased region" description="Pro residues" evidence="7">
    <location>
        <begin position="42"/>
        <end position="53"/>
    </location>
</feature>
<feature type="region of interest" description="Disordered" evidence="7">
    <location>
        <begin position="541"/>
        <end position="612"/>
    </location>
</feature>
<dbReference type="SUPFAM" id="SSF46785">
    <property type="entry name" value="Winged helix' DNA-binding domain"/>
    <property type="match status" value="1"/>
</dbReference>
<accession>A0A267EQ77</accession>
<dbReference type="PROSITE" id="PS00658">
    <property type="entry name" value="FORK_HEAD_2"/>
    <property type="match status" value="1"/>
</dbReference>
<dbReference type="InterPro" id="IPR018122">
    <property type="entry name" value="TF_fork_head_CS_1"/>
</dbReference>
<feature type="region of interest" description="Disordered" evidence="7">
    <location>
        <begin position="637"/>
        <end position="661"/>
    </location>
</feature>
<evidence type="ECO:0000259" key="8">
    <source>
        <dbReference type="PROSITE" id="PS50039"/>
    </source>
</evidence>
<feature type="compositionally biased region" description="Low complexity" evidence="7">
    <location>
        <begin position="179"/>
        <end position="198"/>
    </location>
</feature>
<feature type="region of interest" description="Disordered" evidence="7">
    <location>
        <begin position="753"/>
        <end position="792"/>
    </location>
</feature>
<keyword evidence="3 6" id="KW-0238">DNA-binding</keyword>
<feature type="compositionally biased region" description="Low complexity" evidence="7">
    <location>
        <begin position="763"/>
        <end position="784"/>
    </location>
</feature>
<gene>
    <name evidence="9" type="ORF">BOX15_Mlig017570g1</name>
</gene>
<reference evidence="9 10" key="1">
    <citation type="submission" date="2017-06" db="EMBL/GenBank/DDBJ databases">
        <title>A platform for efficient transgenesis in Macrostomum lignano, a flatworm model organism for stem cell research.</title>
        <authorList>
            <person name="Berezikov E."/>
        </authorList>
    </citation>
    <scope>NUCLEOTIDE SEQUENCE [LARGE SCALE GENOMIC DNA]</scope>
    <source>
        <strain evidence="9">DV1</strain>
        <tissue evidence="9">Whole organism</tissue>
    </source>
</reference>
<comment type="caution">
    <text evidence="9">The sequence shown here is derived from an EMBL/GenBank/DDBJ whole genome shotgun (WGS) entry which is preliminary data.</text>
</comment>
<keyword evidence="5 6" id="KW-0539">Nucleus</keyword>
<keyword evidence="2" id="KW-0805">Transcription regulation</keyword>
<dbReference type="InterPro" id="IPR030456">
    <property type="entry name" value="TF_fork_head_CS_2"/>
</dbReference>
<dbReference type="GO" id="GO:0003700">
    <property type="term" value="F:DNA-binding transcription factor activity"/>
    <property type="evidence" value="ECO:0007669"/>
    <property type="project" value="InterPro"/>
</dbReference>
<proteinExistence type="predicted"/>
<feature type="region of interest" description="Disordered" evidence="7">
    <location>
        <begin position="396"/>
        <end position="454"/>
    </location>
</feature>
<evidence type="ECO:0000256" key="5">
    <source>
        <dbReference type="ARBA" id="ARBA00023242"/>
    </source>
</evidence>
<feature type="region of interest" description="Disordered" evidence="7">
    <location>
        <begin position="479"/>
        <end position="513"/>
    </location>
</feature>
<evidence type="ECO:0000256" key="6">
    <source>
        <dbReference type="PROSITE-ProRule" id="PRU00089"/>
    </source>
</evidence>
<evidence type="ECO:0000256" key="3">
    <source>
        <dbReference type="ARBA" id="ARBA00023125"/>
    </source>
</evidence>
<evidence type="ECO:0000256" key="4">
    <source>
        <dbReference type="ARBA" id="ARBA00023163"/>
    </source>
</evidence>
<feature type="region of interest" description="Disordered" evidence="7">
    <location>
        <begin position="1"/>
        <end position="73"/>
    </location>
</feature>
<feature type="compositionally biased region" description="Basic residues" evidence="7">
    <location>
        <begin position="594"/>
        <end position="604"/>
    </location>
</feature>
<dbReference type="PROSITE" id="PS50039">
    <property type="entry name" value="FORK_HEAD_3"/>
    <property type="match status" value="1"/>
</dbReference>
<dbReference type="Gene3D" id="1.10.10.10">
    <property type="entry name" value="Winged helix-like DNA-binding domain superfamily/Winged helix DNA-binding domain"/>
    <property type="match status" value="1"/>
</dbReference>
<dbReference type="EMBL" id="NIVC01001868">
    <property type="protein sequence ID" value="PAA63134.1"/>
    <property type="molecule type" value="Genomic_DNA"/>
</dbReference>
<dbReference type="SMART" id="SM00339">
    <property type="entry name" value="FH"/>
    <property type="match status" value="1"/>
</dbReference>
<feature type="DNA-binding region" description="Fork-head" evidence="6">
    <location>
        <begin position="229"/>
        <end position="313"/>
    </location>
</feature>
<keyword evidence="10" id="KW-1185">Reference proteome</keyword>
<dbReference type="InterPro" id="IPR036388">
    <property type="entry name" value="WH-like_DNA-bd_sf"/>
</dbReference>
<dbReference type="PRINTS" id="PR00053">
    <property type="entry name" value="FORKHEAD"/>
</dbReference>
<feature type="region of interest" description="Disordered" evidence="7">
    <location>
        <begin position="170"/>
        <end position="198"/>
    </location>
</feature>
<dbReference type="GO" id="GO:0005634">
    <property type="term" value="C:nucleus"/>
    <property type="evidence" value="ECO:0007669"/>
    <property type="project" value="UniProtKB-SubCell"/>
</dbReference>
<dbReference type="InterPro" id="IPR036390">
    <property type="entry name" value="WH_DNA-bd_sf"/>
</dbReference>
<dbReference type="STRING" id="282301.A0A267EQ77"/>
<feature type="compositionally biased region" description="Acidic residues" evidence="7">
    <location>
        <begin position="551"/>
        <end position="564"/>
    </location>
</feature>
<protein>
    <recommendedName>
        <fullName evidence="8">Fork-head domain-containing protein</fullName>
    </recommendedName>
</protein>
<dbReference type="GO" id="GO:0000987">
    <property type="term" value="F:cis-regulatory region sequence-specific DNA binding"/>
    <property type="evidence" value="ECO:0007669"/>
    <property type="project" value="TreeGrafter"/>
</dbReference>
<evidence type="ECO:0000256" key="1">
    <source>
        <dbReference type="ARBA" id="ARBA00004123"/>
    </source>
</evidence>
<dbReference type="OrthoDB" id="5954824at2759"/>
<feature type="non-terminal residue" evidence="9">
    <location>
        <position position="1"/>
    </location>
</feature>
<dbReference type="PANTHER" id="PTHR13962">
    <property type="entry name" value="FORKHEAD BOX PROTEIN N3-LIKE PROTEIN-RELATED"/>
    <property type="match status" value="1"/>
</dbReference>
<sequence length="874" mass="90908">AEMASAAADSVGRKSSALALPANNGSSDQEQPEEISLLYAGSPPPVIASPPDTPESSSASGPETSAEELRRRRQRVQLADSLAASYPSASLSRALRDVPGAEAIEAGEANKLEPTISLASAEAVQQQQPVLSRSCYASLRGSPSGDSELADFDWLVSLKPSPAGLLCCDPIDAEPPPLQQQQQQQSAEDSASTVAAAAAAASNDAPSPLCATLRALSGDYDPQADRLMKPPYSFSCLIFMALEASPDKCLPVKKIYQWIEDNFPYYRHANNGWKNSVRHNLSLNKSFTKVFRDVSIKGSLWTVDPMARAGMLQALKKTPYHPFAQVQMYCTAGTLYKTGASGGRERQQQQQQQQLQQAAGSVASATSAVPATTLGRLRYSGLLGTALLAAAAAAANPGATPSGADASSPAAADAGACGSGHQEASAAAAAAPDDAPSATTSAAATPTPTLHQYHPHVNSFRGVQTPRVKLELFDPASSAAGGTAGVAKEASDEDACNGGVERQQAGRTPRKQDLVPSAHLYPFLAAKMRRLVHLLGDQASDPDCLQHADANTDDDDDEEEDGYVEVEQPVKRPRGRPRKDSAPVYRPLPLAKSANRRKKNRRLGGGKSSGMPSVNELVAAAQMTQMKREAAATAAVAAASAGKPKPPKLEPAPAPTSLPVSPSRLQDAQALCLVFKRAADEAAATTAATAAADSAADAEQCRPTEAKMPKLIAASRAAADLQESAAASADGDESEASSSALVRLALNPSALRVPCGPVSPTNSEPGSAEQQQQQQPVPAVGQQESKTRTIGGARVRVLQSTKSTVANTASQFQPMISLPKLHQQQPLLQPQPQLLLQPFLAAASMPAVVGAPAAPASTVGGSLSHFIIKLAGNR</sequence>
<dbReference type="InterPro" id="IPR047119">
    <property type="entry name" value="FOXN2/3-like"/>
</dbReference>
<name>A0A267EQ77_9PLAT</name>
<dbReference type="Pfam" id="PF00250">
    <property type="entry name" value="Forkhead"/>
    <property type="match status" value="1"/>
</dbReference>
<keyword evidence="4" id="KW-0804">Transcription</keyword>